<dbReference type="AlphaFoldDB" id="A0A9D4EI05"/>
<keyword evidence="3" id="KW-1185">Reference proteome</keyword>
<proteinExistence type="predicted"/>
<dbReference type="Proteomes" id="UP000828390">
    <property type="component" value="Unassembled WGS sequence"/>
</dbReference>
<evidence type="ECO:0000313" key="2">
    <source>
        <dbReference type="EMBL" id="KAH3779698.1"/>
    </source>
</evidence>
<evidence type="ECO:0000313" key="3">
    <source>
        <dbReference type="Proteomes" id="UP000828390"/>
    </source>
</evidence>
<organism evidence="2 3">
    <name type="scientific">Dreissena polymorpha</name>
    <name type="common">Zebra mussel</name>
    <name type="synonym">Mytilus polymorpha</name>
    <dbReference type="NCBI Taxonomy" id="45954"/>
    <lineage>
        <taxon>Eukaryota</taxon>
        <taxon>Metazoa</taxon>
        <taxon>Spiralia</taxon>
        <taxon>Lophotrochozoa</taxon>
        <taxon>Mollusca</taxon>
        <taxon>Bivalvia</taxon>
        <taxon>Autobranchia</taxon>
        <taxon>Heteroconchia</taxon>
        <taxon>Euheterodonta</taxon>
        <taxon>Imparidentia</taxon>
        <taxon>Neoheterodontei</taxon>
        <taxon>Myida</taxon>
        <taxon>Dreissenoidea</taxon>
        <taxon>Dreissenidae</taxon>
        <taxon>Dreissena</taxon>
    </lineage>
</organism>
<name>A0A9D4EI05_DREPO</name>
<feature type="region of interest" description="Disordered" evidence="1">
    <location>
        <begin position="89"/>
        <end position="129"/>
    </location>
</feature>
<comment type="caution">
    <text evidence="2">The sequence shown here is derived from an EMBL/GenBank/DDBJ whole genome shotgun (WGS) entry which is preliminary data.</text>
</comment>
<reference evidence="2" key="2">
    <citation type="submission" date="2020-11" db="EMBL/GenBank/DDBJ databases">
        <authorList>
            <person name="McCartney M.A."/>
            <person name="Auch B."/>
            <person name="Kono T."/>
            <person name="Mallez S."/>
            <person name="Becker A."/>
            <person name="Gohl D.M."/>
            <person name="Silverstein K.A.T."/>
            <person name="Koren S."/>
            <person name="Bechman K.B."/>
            <person name="Herman A."/>
            <person name="Abrahante J.E."/>
            <person name="Garbe J."/>
        </authorList>
    </citation>
    <scope>NUCLEOTIDE SEQUENCE</scope>
    <source>
        <strain evidence="2">Duluth1</strain>
        <tissue evidence="2">Whole animal</tissue>
    </source>
</reference>
<sequence length="154" mass="17435">MDFDMLTNKSGDSATNGIELKRMEKGKTNKLEVRNGNVCIVGSMSATWQPWIHVEISENHQEAYTTDVSKEIRKTDENTATNVETSLENVENVEGNESSFKSSNTFGVALDTKSDGRTERQKDGMVPDGQGQLYFHRLYKKLTENQLTHMKKEQ</sequence>
<evidence type="ECO:0000256" key="1">
    <source>
        <dbReference type="SAM" id="MobiDB-lite"/>
    </source>
</evidence>
<accession>A0A9D4EI05</accession>
<dbReference type="EMBL" id="JAIWYP010000008">
    <property type="protein sequence ID" value="KAH3779698.1"/>
    <property type="molecule type" value="Genomic_DNA"/>
</dbReference>
<feature type="compositionally biased region" description="Basic and acidic residues" evidence="1">
    <location>
        <begin position="112"/>
        <end position="125"/>
    </location>
</feature>
<gene>
    <name evidence="2" type="ORF">DPMN_157503</name>
</gene>
<reference evidence="2" key="1">
    <citation type="journal article" date="2019" name="bioRxiv">
        <title>The Genome of the Zebra Mussel, Dreissena polymorpha: A Resource for Invasive Species Research.</title>
        <authorList>
            <person name="McCartney M.A."/>
            <person name="Auch B."/>
            <person name="Kono T."/>
            <person name="Mallez S."/>
            <person name="Zhang Y."/>
            <person name="Obille A."/>
            <person name="Becker A."/>
            <person name="Abrahante J.E."/>
            <person name="Garbe J."/>
            <person name="Badalamenti J.P."/>
            <person name="Herman A."/>
            <person name="Mangelson H."/>
            <person name="Liachko I."/>
            <person name="Sullivan S."/>
            <person name="Sone E.D."/>
            <person name="Koren S."/>
            <person name="Silverstein K.A.T."/>
            <person name="Beckman K.B."/>
            <person name="Gohl D.M."/>
        </authorList>
    </citation>
    <scope>NUCLEOTIDE SEQUENCE</scope>
    <source>
        <strain evidence="2">Duluth1</strain>
        <tissue evidence="2">Whole animal</tissue>
    </source>
</reference>
<protein>
    <submittedName>
        <fullName evidence="2">Uncharacterized protein</fullName>
    </submittedName>
</protein>